<evidence type="ECO:0000313" key="3">
    <source>
        <dbReference type="Proteomes" id="UP001202867"/>
    </source>
</evidence>
<reference evidence="2 3" key="1">
    <citation type="submission" date="2022-04" db="EMBL/GenBank/DDBJ databases">
        <authorList>
            <person name="Grouzdev D.S."/>
            <person name="Pantiukh K.S."/>
            <person name="Krutkina M.S."/>
        </authorList>
    </citation>
    <scope>NUCLEOTIDE SEQUENCE [LARGE SCALE GENOMIC DNA]</scope>
    <source>
        <strain evidence="2 3">Jip08</strain>
    </source>
</reference>
<name>A0ABT0DP22_9HYPH</name>
<dbReference type="Proteomes" id="UP001202867">
    <property type="component" value="Unassembled WGS sequence"/>
</dbReference>
<dbReference type="EMBL" id="JALKCG010000005">
    <property type="protein sequence ID" value="MCK0209032.1"/>
    <property type="molecule type" value="Genomic_DNA"/>
</dbReference>
<keyword evidence="3" id="KW-1185">Reference proteome</keyword>
<evidence type="ECO:0000313" key="2">
    <source>
        <dbReference type="EMBL" id="MCK0209032.1"/>
    </source>
</evidence>
<organism evidence="2 3">
    <name type="scientific">Ancylobacter koreensis</name>
    <dbReference type="NCBI Taxonomy" id="266121"/>
    <lineage>
        <taxon>Bacteria</taxon>
        <taxon>Pseudomonadati</taxon>
        <taxon>Pseudomonadota</taxon>
        <taxon>Alphaproteobacteria</taxon>
        <taxon>Hyphomicrobiales</taxon>
        <taxon>Xanthobacteraceae</taxon>
        <taxon>Ancylobacter</taxon>
    </lineage>
</organism>
<evidence type="ECO:0000256" key="1">
    <source>
        <dbReference type="SAM" id="MobiDB-lite"/>
    </source>
</evidence>
<dbReference type="RefSeq" id="WP_247201538.1">
    <property type="nucleotide sequence ID" value="NZ_JALKCG010000005.1"/>
</dbReference>
<protein>
    <recommendedName>
        <fullName evidence="4">Lysozyme inhibitor LprI N-terminal domain-containing protein</fullName>
    </recommendedName>
</protein>
<sequence>MLFLGAGAAVAGDMSLYKHVPTTRLDVRECTYEDAGAVQASCKYIEVGSIDGWLTSQQEDELKLVGLDKYWNNAGTYLKFAGTACARGDTSQGARDVAMGRGKELVKALIEAFEQDKLTEEMRKHASYREVDGGWHCVDTPNTREAQAPRDPFEMSEEHLGGFAEVMAQEEREREESRRAAERARTATFILHNDDRYTVGLQFFSKSRRHFWPAADRQYRLAVEETYRLSCQPGEKICLGAWRDGQTRQWGVGRDGRSGCENCCTTCGNTLETRLNDAGEDAYPQTSGGGGGGSVVNDLGNIITGVGLGIDIFNTLNGGGGGGGGGGGYSPPPPTPRGRDYRPSGISR</sequence>
<reference evidence="3" key="2">
    <citation type="submission" date="2023-07" db="EMBL/GenBank/DDBJ databases">
        <title>Ancylobacter moscoviensis sp. nov., facultatively methylotrophic bacteria from activated sludge and the reclassification of Starkeya novella (Starkey 1934) Kelly et al. 2000 as Ancylobacter novellus comb. nov., Starkeya koreensis Im et al. 2006 as Ancylobacter koreensis comb.nov., Angulomicrobium tetraedrale Vasil'eva et al. 1986 as Ancylobacter tetraedralis comb. nov., Angulomicrobium amanitiforme Fritz et al. 2004 as Ancylobacter amanitiformis comb. nov. and Methylorhabdus multivorans Doronina et al. 1996 as Ancylobacter multivorans comb. nov. and emended description of the genus Ancylobacter.</title>
        <authorList>
            <person name="Doronina N."/>
            <person name="Chemodurova A."/>
            <person name="Grouzdev D."/>
            <person name="Koziaeva V."/>
            <person name="Shi W."/>
            <person name="Wu L."/>
            <person name="Kaparullina E."/>
        </authorList>
    </citation>
    <scope>NUCLEOTIDE SEQUENCE [LARGE SCALE GENOMIC DNA]</scope>
    <source>
        <strain evidence="3">Jip08</strain>
    </source>
</reference>
<proteinExistence type="predicted"/>
<evidence type="ECO:0008006" key="4">
    <source>
        <dbReference type="Google" id="ProtNLM"/>
    </source>
</evidence>
<accession>A0ABT0DP22</accession>
<feature type="region of interest" description="Disordered" evidence="1">
    <location>
        <begin position="321"/>
        <end position="348"/>
    </location>
</feature>
<gene>
    <name evidence="2" type="ORF">MWN33_13425</name>
</gene>
<comment type="caution">
    <text evidence="2">The sequence shown here is derived from an EMBL/GenBank/DDBJ whole genome shotgun (WGS) entry which is preliminary data.</text>
</comment>